<feature type="compositionally biased region" description="Basic residues" evidence="1">
    <location>
        <begin position="1"/>
        <end position="10"/>
    </location>
</feature>
<keyword evidence="3" id="KW-1185">Reference proteome</keyword>
<dbReference type="EMBL" id="JBJUIK010000011">
    <property type="protein sequence ID" value="KAL3513249.1"/>
    <property type="molecule type" value="Genomic_DNA"/>
</dbReference>
<dbReference type="Pfam" id="PF03004">
    <property type="entry name" value="Transposase_24"/>
    <property type="match status" value="1"/>
</dbReference>
<comment type="caution">
    <text evidence="2">The sequence shown here is derived from an EMBL/GenBank/DDBJ whole genome shotgun (WGS) entry which is preliminary data.</text>
</comment>
<dbReference type="Proteomes" id="UP001630127">
    <property type="component" value="Unassembled WGS sequence"/>
</dbReference>
<reference evidence="2 3" key="1">
    <citation type="submission" date="2024-11" db="EMBL/GenBank/DDBJ databases">
        <title>A near-complete genome assembly of Cinchona calisaya.</title>
        <authorList>
            <person name="Lian D.C."/>
            <person name="Zhao X.W."/>
            <person name="Wei L."/>
        </authorList>
    </citation>
    <scope>NUCLEOTIDE SEQUENCE [LARGE SCALE GENOMIC DNA]</scope>
    <source>
        <tissue evidence="2">Nenye</tissue>
    </source>
</reference>
<gene>
    <name evidence="2" type="ORF">ACH5RR_025966</name>
</gene>
<evidence type="ECO:0000313" key="3">
    <source>
        <dbReference type="Proteomes" id="UP001630127"/>
    </source>
</evidence>
<accession>A0ABD2Z3E7</accession>
<dbReference type="AlphaFoldDB" id="A0ABD2Z3E7"/>
<name>A0ABD2Z3E7_9GENT</name>
<evidence type="ECO:0000313" key="2">
    <source>
        <dbReference type="EMBL" id="KAL3513249.1"/>
    </source>
</evidence>
<proteinExistence type="predicted"/>
<feature type="region of interest" description="Disordered" evidence="1">
    <location>
        <begin position="65"/>
        <end position="92"/>
    </location>
</feature>
<protein>
    <submittedName>
        <fullName evidence="2">Uncharacterized protein</fullName>
    </submittedName>
</protein>
<sequence>MTTLKKKRGPTRNIALSKKRKVAGGVKSKVDVSEESRRVIGEGAQAFISEASCVIRKFVQAISKRNKKNREKQKTSHTAGTKSYLRHKAKQEAKEDRSVGPIELYEMTHFSKKKNGPVDEKSTTNVVNLFGNMWRYVVQAVGSKAIRRRETELKPFFLMMFWGYNIDVGDVNYSIGYLCCGSILL</sequence>
<feature type="region of interest" description="Disordered" evidence="1">
    <location>
        <begin position="1"/>
        <end position="28"/>
    </location>
</feature>
<organism evidence="2 3">
    <name type="scientific">Cinchona calisaya</name>
    <dbReference type="NCBI Taxonomy" id="153742"/>
    <lineage>
        <taxon>Eukaryota</taxon>
        <taxon>Viridiplantae</taxon>
        <taxon>Streptophyta</taxon>
        <taxon>Embryophyta</taxon>
        <taxon>Tracheophyta</taxon>
        <taxon>Spermatophyta</taxon>
        <taxon>Magnoliopsida</taxon>
        <taxon>eudicotyledons</taxon>
        <taxon>Gunneridae</taxon>
        <taxon>Pentapetalae</taxon>
        <taxon>asterids</taxon>
        <taxon>lamiids</taxon>
        <taxon>Gentianales</taxon>
        <taxon>Rubiaceae</taxon>
        <taxon>Cinchonoideae</taxon>
        <taxon>Cinchoneae</taxon>
        <taxon>Cinchona</taxon>
    </lineage>
</organism>
<evidence type="ECO:0000256" key="1">
    <source>
        <dbReference type="SAM" id="MobiDB-lite"/>
    </source>
</evidence>
<dbReference type="InterPro" id="IPR004252">
    <property type="entry name" value="Probable_transposase_24"/>
</dbReference>